<keyword evidence="2" id="KW-1185">Reference proteome</keyword>
<dbReference type="PANTHER" id="PTHR17609:SF3">
    <property type="entry name" value="SAP DOMAIN-CONTAINING PROTEIN"/>
    <property type="match status" value="1"/>
</dbReference>
<dbReference type="EMBL" id="JAIZAY010000274">
    <property type="protein sequence ID" value="KAJ8018587.1"/>
    <property type="molecule type" value="Genomic_DNA"/>
</dbReference>
<comment type="caution">
    <text evidence="1">The sequence shown here is derived from an EMBL/GenBank/DDBJ whole genome shotgun (WGS) entry which is preliminary data.</text>
</comment>
<dbReference type="Proteomes" id="UP001152320">
    <property type="component" value="Unassembled WGS sequence"/>
</dbReference>
<gene>
    <name evidence="1" type="ORF">HOLleu_43341</name>
</gene>
<proteinExistence type="predicted"/>
<evidence type="ECO:0000313" key="2">
    <source>
        <dbReference type="Proteomes" id="UP001152320"/>
    </source>
</evidence>
<dbReference type="AlphaFoldDB" id="A0A9Q1BBM8"/>
<organism evidence="1 2">
    <name type="scientific">Holothuria leucospilota</name>
    <name type="common">Black long sea cucumber</name>
    <name type="synonym">Mertensiothuria leucospilota</name>
    <dbReference type="NCBI Taxonomy" id="206669"/>
    <lineage>
        <taxon>Eukaryota</taxon>
        <taxon>Metazoa</taxon>
        <taxon>Echinodermata</taxon>
        <taxon>Eleutherozoa</taxon>
        <taxon>Echinozoa</taxon>
        <taxon>Holothuroidea</taxon>
        <taxon>Aspidochirotacea</taxon>
        <taxon>Aspidochirotida</taxon>
        <taxon>Holothuriidae</taxon>
        <taxon>Holothuria</taxon>
    </lineage>
</organism>
<reference evidence="1" key="1">
    <citation type="submission" date="2021-10" db="EMBL/GenBank/DDBJ databases">
        <title>Tropical sea cucumber genome reveals ecological adaptation and Cuvierian tubules defense mechanism.</title>
        <authorList>
            <person name="Chen T."/>
        </authorList>
    </citation>
    <scope>NUCLEOTIDE SEQUENCE</scope>
    <source>
        <strain evidence="1">Nanhai2018</strain>
        <tissue evidence="1">Muscle</tissue>
    </source>
</reference>
<dbReference type="OrthoDB" id="8948380at2759"/>
<accession>A0A9Q1BBM8</accession>
<sequence length="122" mass="14224">MYHFSCVICGYHPEVILVVDKKGAFRCDISSVEMPDESEESDIEDCDLFWDDVEKIMLATGLLEQDVHNPYDVSPSYTHWSPYIGRNSRSELHVFNTEHRKVHRGSGLLKRECREFTQKKTN</sequence>
<protein>
    <submittedName>
        <fullName evidence="1">Uncharacterized protein</fullName>
    </submittedName>
</protein>
<name>A0A9Q1BBM8_HOLLE</name>
<dbReference type="PANTHER" id="PTHR17609">
    <property type="entry name" value="HMG DOMAIN-CONTAINING PROTEIN 3"/>
    <property type="match status" value="1"/>
</dbReference>
<dbReference type="InterPro" id="IPR039598">
    <property type="entry name" value="HMGXB3"/>
</dbReference>
<evidence type="ECO:0000313" key="1">
    <source>
        <dbReference type="EMBL" id="KAJ8018587.1"/>
    </source>
</evidence>